<proteinExistence type="predicted"/>
<dbReference type="Pfam" id="PF22936">
    <property type="entry name" value="Pol_BBD"/>
    <property type="match status" value="1"/>
</dbReference>
<name>A0ABQ5EQM7_9ASTR</name>
<feature type="coiled-coil region" evidence="1">
    <location>
        <begin position="400"/>
        <end position="434"/>
    </location>
</feature>
<reference evidence="4" key="1">
    <citation type="journal article" date="2022" name="Int. J. Mol. Sci.">
        <title>Draft Genome of Tanacetum Coccineum: Genomic Comparison of Closely Related Tanacetum-Family Plants.</title>
        <authorList>
            <person name="Yamashiro T."/>
            <person name="Shiraishi A."/>
            <person name="Nakayama K."/>
            <person name="Satake H."/>
        </authorList>
    </citation>
    <scope>NUCLEOTIDE SEQUENCE</scope>
</reference>
<feature type="coiled-coil region" evidence="1">
    <location>
        <begin position="793"/>
        <end position="868"/>
    </location>
</feature>
<sequence>MATMAENIIAASSETRPSMLEKGIWHYGVTYILHAQRLEDLAGDDKLHYDNDIKAVNILLLGLLMTKQERASMKYDEFDKFTSKPRESIHSYYLRFAKLINDMNMIPMSVTPMQTNTKFVNHLQHEWSRTQATIQNGQVMVQNVQGRQSQGYVGNARNNQALGARVINALGNTGENQPRVIRCYNYKGEGHMAKRCISKKRVKDSEWFKVTMLLAQEQEARVVLDEEQHDFLADSLEETNDCEDLQLQAIANFKADHIDTYDSDCNDKAIANAIFMANLSPVGSLNDDTVAPRYDSDTLFKVPHCDTYHDSDVLNSNIQELGYIENIVFNNDSYDEFKGNIDVISYTNYMLTIRNDKDNYVHPPVQNNDMMLSVIEQMKSQVEKCNKGFIAEVKEMKVIFEQMEDELDQCSVAKKSFEIEKKQILINNDRLLEENIASDIMIQKIEDENVSLAFQVSSLVKEREHIKLEYKKLYDSIKQTRAKTKLQTDSLQQKHNDQIFENNKLRPQLKGKYSEYEMNYNGTSVNTKLSKPLTSRTKLYSVTPFSKSKNNRAVHRDYLKLTKDHVATLQELLEEARALKPLDEHIGHASMFPERIQEILVYIVEIVLWYLVSGCSKYMTGYDDKLINFVSKFIEMVRFGNDHSSAIMGYGDLQMGNILISRVYYGEGLGHILFSGGKFCDSDLKVAFRKHTCFVRNLEGIDLLSGSHGSNLYIISMADMMKSFPICLLSKALTMKSWLWHRRLSHLNFTTINQLAKQGLVKGVPKLKYTKIICVRHVKWEKARRNIQYTKKVKEQEDSLDTMSGQLVELKNTVKIKQTTISELKESIRKKDSENEHMKSKIVDYTMVQNLRAQDKELQSENEHLKSKVVDFTTIQNLQVQVEELKSVNKSLNLFVKELYRACVIAAVTYRIS</sequence>
<keyword evidence="1" id="KW-0175">Coiled coil</keyword>
<feature type="domain" description="GAG-pre-integrase" evidence="2">
    <location>
        <begin position="711"/>
        <end position="768"/>
    </location>
</feature>
<evidence type="ECO:0000256" key="1">
    <source>
        <dbReference type="SAM" id="Coils"/>
    </source>
</evidence>
<dbReference type="EMBL" id="BQNB010016529">
    <property type="protein sequence ID" value="GJT52797.1"/>
    <property type="molecule type" value="Genomic_DNA"/>
</dbReference>
<dbReference type="InterPro" id="IPR025724">
    <property type="entry name" value="GAG-pre-integrase_dom"/>
</dbReference>
<gene>
    <name evidence="4" type="ORF">Tco_0978954</name>
</gene>
<evidence type="ECO:0000313" key="4">
    <source>
        <dbReference type="EMBL" id="GJT52797.1"/>
    </source>
</evidence>
<comment type="caution">
    <text evidence="4">The sequence shown here is derived from an EMBL/GenBank/DDBJ whole genome shotgun (WGS) entry which is preliminary data.</text>
</comment>
<evidence type="ECO:0000313" key="5">
    <source>
        <dbReference type="Proteomes" id="UP001151760"/>
    </source>
</evidence>
<protein>
    <submittedName>
        <fullName evidence="4">Retrovirus-related pol polyprotein from transposon TNT 1-94</fullName>
    </submittedName>
</protein>
<keyword evidence="5" id="KW-1185">Reference proteome</keyword>
<evidence type="ECO:0000259" key="2">
    <source>
        <dbReference type="Pfam" id="PF13976"/>
    </source>
</evidence>
<accession>A0ABQ5EQM7</accession>
<reference evidence="4" key="2">
    <citation type="submission" date="2022-01" db="EMBL/GenBank/DDBJ databases">
        <authorList>
            <person name="Yamashiro T."/>
            <person name="Shiraishi A."/>
            <person name="Satake H."/>
            <person name="Nakayama K."/>
        </authorList>
    </citation>
    <scope>NUCLEOTIDE SEQUENCE</scope>
</reference>
<organism evidence="4 5">
    <name type="scientific">Tanacetum coccineum</name>
    <dbReference type="NCBI Taxonomy" id="301880"/>
    <lineage>
        <taxon>Eukaryota</taxon>
        <taxon>Viridiplantae</taxon>
        <taxon>Streptophyta</taxon>
        <taxon>Embryophyta</taxon>
        <taxon>Tracheophyta</taxon>
        <taxon>Spermatophyta</taxon>
        <taxon>Magnoliopsida</taxon>
        <taxon>eudicotyledons</taxon>
        <taxon>Gunneridae</taxon>
        <taxon>Pentapetalae</taxon>
        <taxon>asterids</taxon>
        <taxon>campanulids</taxon>
        <taxon>Asterales</taxon>
        <taxon>Asteraceae</taxon>
        <taxon>Asteroideae</taxon>
        <taxon>Anthemideae</taxon>
        <taxon>Anthemidinae</taxon>
        <taxon>Tanacetum</taxon>
    </lineage>
</organism>
<dbReference type="Pfam" id="PF13976">
    <property type="entry name" value="gag_pre-integrs"/>
    <property type="match status" value="1"/>
</dbReference>
<dbReference type="InterPro" id="IPR054722">
    <property type="entry name" value="PolX-like_BBD"/>
</dbReference>
<evidence type="ECO:0000259" key="3">
    <source>
        <dbReference type="Pfam" id="PF22936"/>
    </source>
</evidence>
<dbReference type="Proteomes" id="UP001151760">
    <property type="component" value="Unassembled WGS sequence"/>
</dbReference>
<feature type="domain" description="Retrovirus-related Pol polyprotein from transposon TNT 1-94-like beta-barrel" evidence="3">
    <location>
        <begin position="609"/>
        <end position="681"/>
    </location>
</feature>